<feature type="transmembrane region" description="Helical" evidence="1">
    <location>
        <begin position="111"/>
        <end position="130"/>
    </location>
</feature>
<accession>A0A7X1KDE9</accession>
<evidence type="ECO:0000256" key="1">
    <source>
        <dbReference type="SAM" id="Phobius"/>
    </source>
</evidence>
<dbReference type="EMBL" id="JACLAU010000038">
    <property type="protein sequence ID" value="MBC2653208.1"/>
    <property type="molecule type" value="Genomic_DNA"/>
</dbReference>
<dbReference type="InterPro" id="IPR009781">
    <property type="entry name" value="DUF1345"/>
</dbReference>
<protein>
    <submittedName>
        <fullName evidence="2">DUF1345 domain-containing protein</fullName>
    </submittedName>
</protein>
<organism evidence="2 3">
    <name type="scientific">Novosphingobium aerophilum</name>
    <dbReference type="NCBI Taxonomy" id="2839843"/>
    <lineage>
        <taxon>Bacteria</taxon>
        <taxon>Pseudomonadati</taxon>
        <taxon>Pseudomonadota</taxon>
        <taxon>Alphaproteobacteria</taxon>
        <taxon>Sphingomonadales</taxon>
        <taxon>Sphingomonadaceae</taxon>
        <taxon>Novosphingobium</taxon>
    </lineage>
</organism>
<evidence type="ECO:0000313" key="3">
    <source>
        <dbReference type="Proteomes" id="UP000520156"/>
    </source>
</evidence>
<dbReference type="Pfam" id="PF07077">
    <property type="entry name" value="DUF1345"/>
    <property type="match status" value="1"/>
</dbReference>
<feature type="transmembrane region" description="Helical" evidence="1">
    <location>
        <begin position="80"/>
        <end position="99"/>
    </location>
</feature>
<keyword evidence="1" id="KW-0472">Membrane</keyword>
<keyword evidence="1" id="KW-0812">Transmembrane</keyword>
<proteinExistence type="predicted"/>
<comment type="caution">
    <text evidence="2">The sequence shown here is derived from an EMBL/GenBank/DDBJ whole genome shotgun (WGS) entry which is preliminary data.</text>
</comment>
<evidence type="ECO:0000313" key="2">
    <source>
        <dbReference type="EMBL" id="MBC2653208.1"/>
    </source>
</evidence>
<dbReference type="AlphaFoldDB" id="A0A7X1KDE9"/>
<dbReference type="Proteomes" id="UP000520156">
    <property type="component" value="Unassembled WGS sequence"/>
</dbReference>
<reference evidence="2 3" key="1">
    <citation type="submission" date="2020-08" db="EMBL/GenBank/DDBJ databases">
        <title>The genome sequence of Novosphingobium flavum 4Y4.</title>
        <authorList>
            <person name="Liu Y."/>
        </authorList>
    </citation>
    <scope>NUCLEOTIDE SEQUENCE [LARGE SCALE GENOMIC DNA]</scope>
    <source>
        <strain evidence="2 3">4Y4</strain>
    </source>
</reference>
<sequence>MHRAIGRTIAPPRFLAVLVLLPLAAGAYHRLVPGTAWTAALAVGFDVAAAVFLASLLPLLRHGAAAEIRTHADANSANRLMVLVVTTLLMLVTLAAIAGELPAARRGDPVAAGQLIVTLLLAWAFANSVYSLHYAHEYYTPHPGSGADHGGLDFPGTPEPAYIDFAYFAFTLGMTFQTSDVAITAGRMRGVAILHSFAAFVFNIGVIAFTINALGGGG</sequence>
<gene>
    <name evidence="2" type="ORF">H7F49_16060</name>
</gene>
<keyword evidence="3" id="KW-1185">Reference proteome</keyword>
<name>A0A7X1KDE9_9SPHN</name>
<feature type="transmembrane region" description="Helical" evidence="1">
    <location>
        <begin position="36"/>
        <end position="60"/>
    </location>
</feature>
<keyword evidence="1" id="KW-1133">Transmembrane helix</keyword>
<feature type="transmembrane region" description="Helical" evidence="1">
    <location>
        <begin position="192"/>
        <end position="215"/>
    </location>
</feature>